<gene>
    <name evidence="2" type="ordered locus">Meso_0744</name>
</gene>
<accession>Q11KD1</accession>
<evidence type="ECO:0008006" key="3">
    <source>
        <dbReference type="Google" id="ProtNLM"/>
    </source>
</evidence>
<dbReference type="AlphaFoldDB" id="Q11KD1"/>
<keyword evidence="1" id="KW-0812">Transmembrane</keyword>
<reference evidence="2" key="1">
    <citation type="submission" date="2006-06" db="EMBL/GenBank/DDBJ databases">
        <title>Complete sequence of chromosome of Chelativorans sp. BNC1.</title>
        <authorList>
            <consortium name="US DOE Joint Genome Institute"/>
            <person name="Copeland A."/>
            <person name="Lucas S."/>
            <person name="Lapidus A."/>
            <person name="Barry K."/>
            <person name="Detter J.C."/>
            <person name="Glavina del Rio T."/>
            <person name="Hammon N."/>
            <person name="Israni S."/>
            <person name="Dalin E."/>
            <person name="Tice H."/>
            <person name="Pitluck S."/>
            <person name="Chertkov O."/>
            <person name="Brettin T."/>
            <person name="Bruce D."/>
            <person name="Han C."/>
            <person name="Tapia R."/>
            <person name="Gilna P."/>
            <person name="Schmutz J."/>
            <person name="Larimer F."/>
            <person name="Land M."/>
            <person name="Hauser L."/>
            <person name="Kyrpides N."/>
            <person name="Mikhailova N."/>
            <person name="Richardson P."/>
        </authorList>
    </citation>
    <scope>NUCLEOTIDE SEQUENCE</scope>
    <source>
        <strain evidence="2">BNC1</strain>
    </source>
</reference>
<dbReference type="HOGENOM" id="CLU_209145_0_0_5"/>
<evidence type="ECO:0000313" key="2">
    <source>
        <dbReference type="EMBL" id="ABG62144.1"/>
    </source>
</evidence>
<organism evidence="2">
    <name type="scientific">Chelativorans sp. (strain BNC1)</name>
    <dbReference type="NCBI Taxonomy" id="266779"/>
    <lineage>
        <taxon>Bacteria</taxon>
        <taxon>Pseudomonadati</taxon>
        <taxon>Pseudomonadota</taxon>
        <taxon>Alphaproteobacteria</taxon>
        <taxon>Hyphomicrobiales</taxon>
        <taxon>Phyllobacteriaceae</taxon>
        <taxon>Chelativorans</taxon>
    </lineage>
</organism>
<evidence type="ECO:0000256" key="1">
    <source>
        <dbReference type="SAM" id="Phobius"/>
    </source>
</evidence>
<protein>
    <recommendedName>
        <fullName evidence="3">CoxF protein</fullName>
    </recommendedName>
</protein>
<feature type="transmembrane region" description="Helical" evidence="1">
    <location>
        <begin position="21"/>
        <end position="41"/>
    </location>
</feature>
<dbReference type="KEGG" id="mes:Meso_0744"/>
<proteinExistence type="predicted"/>
<keyword evidence="1" id="KW-0472">Membrane</keyword>
<dbReference type="STRING" id="266779.Meso_0744"/>
<name>Q11KD1_CHESB</name>
<dbReference type="EMBL" id="CP000390">
    <property type="protein sequence ID" value="ABG62144.1"/>
    <property type="molecule type" value="Genomic_DNA"/>
</dbReference>
<sequence length="52" mass="5669">MPDKDRVKPTEAQLKARRSRSIAIALALIAFVVIVYLGTVLKLGPAVFSRGM</sequence>
<keyword evidence="1" id="KW-1133">Transmembrane helix</keyword>